<dbReference type="CDD" id="cd03349">
    <property type="entry name" value="LbH_XAT"/>
    <property type="match status" value="1"/>
</dbReference>
<evidence type="ECO:0000313" key="6">
    <source>
        <dbReference type="Proteomes" id="UP001597241"/>
    </source>
</evidence>
<dbReference type="PANTHER" id="PTHR43300:SF11">
    <property type="entry name" value="ACETYLTRANSFERASE RV3034C-RELATED"/>
    <property type="match status" value="1"/>
</dbReference>
<keyword evidence="6" id="KW-1185">Reference proteome</keyword>
<evidence type="ECO:0000256" key="2">
    <source>
        <dbReference type="ARBA" id="ARBA00022679"/>
    </source>
</evidence>
<dbReference type="InterPro" id="IPR050179">
    <property type="entry name" value="Trans_hexapeptide_repeat"/>
</dbReference>
<dbReference type="RefSeq" id="WP_386809422.1">
    <property type="nucleotide sequence ID" value="NZ_JBHTMV010000004.1"/>
</dbReference>
<reference evidence="6" key="1">
    <citation type="journal article" date="2019" name="Int. J. Syst. Evol. Microbiol.">
        <title>The Global Catalogue of Microorganisms (GCM) 10K type strain sequencing project: providing services to taxonomists for standard genome sequencing and annotation.</title>
        <authorList>
            <consortium name="The Broad Institute Genomics Platform"/>
            <consortium name="The Broad Institute Genome Sequencing Center for Infectious Disease"/>
            <person name="Wu L."/>
            <person name="Ma J."/>
        </authorList>
    </citation>
    <scope>NUCLEOTIDE SEQUENCE [LARGE SCALE GENOMIC DNA]</scope>
    <source>
        <strain evidence="6">CCUG 62221</strain>
    </source>
</reference>
<dbReference type="PROSITE" id="PS00101">
    <property type="entry name" value="HEXAPEP_TRANSFERASES"/>
    <property type="match status" value="1"/>
</dbReference>
<keyword evidence="3" id="KW-0677">Repeat</keyword>
<evidence type="ECO:0000256" key="3">
    <source>
        <dbReference type="ARBA" id="ARBA00022737"/>
    </source>
</evidence>
<gene>
    <name evidence="5" type="ORF">ACFQ5N_10325</name>
</gene>
<keyword evidence="4 5" id="KW-0012">Acyltransferase</keyword>
<dbReference type="EMBL" id="JBHTMV010000004">
    <property type="protein sequence ID" value="MFD1294231.1"/>
    <property type="molecule type" value="Genomic_DNA"/>
</dbReference>
<keyword evidence="2 5" id="KW-0808">Transferase</keyword>
<comment type="caution">
    <text evidence="5">The sequence shown here is derived from an EMBL/GenBank/DDBJ whole genome shotgun (WGS) entry which is preliminary data.</text>
</comment>
<organism evidence="5 6">
    <name type="scientific">Lutibacter holmesii</name>
    <dbReference type="NCBI Taxonomy" id="1137985"/>
    <lineage>
        <taxon>Bacteria</taxon>
        <taxon>Pseudomonadati</taxon>
        <taxon>Bacteroidota</taxon>
        <taxon>Flavobacteriia</taxon>
        <taxon>Flavobacteriales</taxon>
        <taxon>Flavobacteriaceae</taxon>
        <taxon>Lutibacter</taxon>
    </lineage>
</organism>
<dbReference type="PANTHER" id="PTHR43300">
    <property type="entry name" value="ACETYLTRANSFERASE"/>
    <property type="match status" value="1"/>
</dbReference>
<comment type="similarity">
    <text evidence="1">Belongs to the transferase hexapeptide repeat family.</text>
</comment>
<dbReference type="Proteomes" id="UP001597241">
    <property type="component" value="Unassembled WGS sequence"/>
</dbReference>
<evidence type="ECO:0000313" key="5">
    <source>
        <dbReference type="EMBL" id="MFD1294231.1"/>
    </source>
</evidence>
<dbReference type="InterPro" id="IPR001451">
    <property type="entry name" value="Hexapep"/>
</dbReference>
<evidence type="ECO:0000256" key="4">
    <source>
        <dbReference type="ARBA" id="ARBA00023315"/>
    </source>
</evidence>
<accession>A0ABW3WSC9</accession>
<protein>
    <submittedName>
        <fullName evidence="5">CatB-related O-acetyltransferase</fullName>
        <ecNumber evidence="5">2.3.1.-</ecNumber>
    </submittedName>
</protein>
<name>A0ABW3WSC9_9FLAO</name>
<proteinExistence type="inferred from homology"/>
<evidence type="ECO:0000256" key="1">
    <source>
        <dbReference type="ARBA" id="ARBA00007274"/>
    </source>
</evidence>
<dbReference type="EC" id="2.3.1.-" evidence="5"/>
<dbReference type="Gene3D" id="2.160.10.10">
    <property type="entry name" value="Hexapeptide repeat proteins"/>
    <property type="match status" value="1"/>
</dbReference>
<dbReference type="GO" id="GO:0016746">
    <property type="term" value="F:acyltransferase activity"/>
    <property type="evidence" value="ECO:0007669"/>
    <property type="project" value="UniProtKB-KW"/>
</dbReference>
<dbReference type="InterPro" id="IPR011004">
    <property type="entry name" value="Trimer_LpxA-like_sf"/>
</dbReference>
<dbReference type="Pfam" id="PF00132">
    <property type="entry name" value="Hexapep"/>
    <property type="match status" value="1"/>
</dbReference>
<dbReference type="InterPro" id="IPR018357">
    <property type="entry name" value="Hexapep_transf_CS"/>
</dbReference>
<sequence>MEIFKLIAVNPMTKWFQWLLLRYKLKKKNKTLKFGYLAKAEDCVFSLENHIFPFARLFNVSIGNFTYVGGSTSIKNAKIGHFTSIAADCRIGLGIHPTNLISTHPVFYSNKREWSFFPKKRNDFEEYKDIYIGSDVWIGTNVIIVDGVKVGNGAIIAANAVVTKNVGPYEIVGGTPAKFIKHRFNSEKIKKLESIKWWDWDLNIIKKNKDKFLEVNTFFND</sequence>
<dbReference type="SUPFAM" id="SSF51161">
    <property type="entry name" value="Trimeric LpxA-like enzymes"/>
    <property type="match status" value="1"/>
</dbReference>